<keyword evidence="3" id="KW-1185">Reference proteome</keyword>
<dbReference type="InterPro" id="IPR000415">
    <property type="entry name" value="Nitroreductase-like"/>
</dbReference>
<reference evidence="2 3" key="1">
    <citation type="submission" date="2015-02" db="EMBL/GenBank/DDBJ databases">
        <title>Single-cell genomics of uncultivated deep-branching MTB reveals a conserved set of magnetosome genes.</title>
        <authorList>
            <person name="Kolinko S."/>
            <person name="Richter M."/>
            <person name="Glockner F.O."/>
            <person name="Brachmann A."/>
            <person name="Schuler D."/>
        </authorList>
    </citation>
    <scope>NUCLEOTIDE SEQUENCE [LARGE SCALE GENOMIC DNA]</scope>
    <source>
        <strain evidence="2">SKK-01</strain>
    </source>
</reference>
<dbReference type="Pfam" id="PF00881">
    <property type="entry name" value="Nitroreductase"/>
    <property type="match status" value="2"/>
</dbReference>
<name>A0A0F0CS54_9BACT</name>
<dbReference type="Proteomes" id="UP000033428">
    <property type="component" value="Unassembled WGS sequence"/>
</dbReference>
<evidence type="ECO:0000313" key="3">
    <source>
        <dbReference type="Proteomes" id="UP000033428"/>
    </source>
</evidence>
<proteinExistence type="predicted"/>
<evidence type="ECO:0000259" key="1">
    <source>
        <dbReference type="Pfam" id="PF00881"/>
    </source>
</evidence>
<organism evidence="2 3">
    <name type="scientific">Candidatus Omnitrophus magneticus</name>
    <dbReference type="NCBI Taxonomy" id="1609969"/>
    <lineage>
        <taxon>Bacteria</taxon>
        <taxon>Pseudomonadati</taxon>
        <taxon>Candidatus Omnitrophota</taxon>
        <taxon>Candidatus Omnitrophus</taxon>
    </lineage>
</organism>
<feature type="domain" description="Nitroreductase" evidence="1">
    <location>
        <begin position="68"/>
        <end position="148"/>
    </location>
</feature>
<dbReference type="SUPFAM" id="SSF55469">
    <property type="entry name" value="FMN-dependent nitroreductase-like"/>
    <property type="match status" value="1"/>
</dbReference>
<dbReference type="EMBL" id="JYNY01000002">
    <property type="protein sequence ID" value="KJJ86127.1"/>
    <property type="molecule type" value="Genomic_DNA"/>
</dbReference>
<accession>A0A0F0CS54</accession>
<dbReference type="Gene3D" id="3.40.109.10">
    <property type="entry name" value="NADH Oxidase"/>
    <property type="match status" value="1"/>
</dbReference>
<dbReference type="InterPro" id="IPR050627">
    <property type="entry name" value="Nitroreductase/BluB"/>
</dbReference>
<comment type="caution">
    <text evidence="2">The sequence shown here is derived from an EMBL/GenBank/DDBJ whole genome shotgun (WGS) entry which is preliminary data.</text>
</comment>
<dbReference type="GO" id="GO:0016491">
    <property type="term" value="F:oxidoreductase activity"/>
    <property type="evidence" value="ECO:0007669"/>
    <property type="project" value="UniProtKB-KW"/>
</dbReference>
<dbReference type="AlphaFoldDB" id="A0A0F0CS54"/>
<protein>
    <submittedName>
        <fullName evidence="2">Nitroreductase</fullName>
        <ecNumber evidence="2">1.6.99.3</ecNumber>
    </submittedName>
</protein>
<dbReference type="EC" id="1.6.99.3" evidence="2"/>
<evidence type="ECO:0000313" key="2">
    <source>
        <dbReference type="EMBL" id="KJJ86127.1"/>
    </source>
</evidence>
<dbReference type="CDD" id="cd02062">
    <property type="entry name" value="Nitro_FMN_reductase"/>
    <property type="match status" value="1"/>
</dbReference>
<sequence>MKESNIFKIIKNRWSVREYKKDIVSDREMNILLESGRWAPSGLNNQPWRFIIVKDTGIKNILADFTKYGHVIKNAFMVICVFLDKKTSYHREKDIMAIGASIQNILLTADDIGLGACWLGEILNKKEQVEKILKVTGKYELMAVITVGVPVLKPRKSNRRKLKDLVLFKHN</sequence>
<dbReference type="InterPro" id="IPR029479">
    <property type="entry name" value="Nitroreductase"/>
</dbReference>
<dbReference type="PANTHER" id="PTHR23026:SF123">
    <property type="entry name" value="NAD(P)H NITROREDUCTASE RV3131-RELATED"/>
    <property type="match status" value="1"/>
</dbReference>
<gene>
    <name evidence="2" type="ORF">OMAG_000004</name>
</gene>
<dbReference type="PANTHER" id="PTHR23026">
    <property type="entry name" value="NADPH NITROREDUCTASE"/>
    <property type="match status" value="1"/>
</dbReference>
<keyword evidence="2" id="KW-0560">Oxidoreductase</keyword>
<feature type="domain" description="Nitroreductase" evidence="1">
    <location>
        <begin position="10"/>
        <end position="56"/>
    </location>
</feature>